<feature type="region of interest" description="Disordered" evidence="1">
    <location>
        <begin position="56"/>
        <end position="99"/>
    </location>
</feature>
<protein>
    <submittedName>
        <fullName evidence="2">(northern house mosquito) hypothetical protein</fullName>
    </submittedName>
</protein>
<proteinExistence type="predicted"/>
<feature type="compositionally biased region" description="Low complexity" evidence="1">
    <location>
        <begin position="132"/>
        <end position="148"/>
    </location>
</feature>
<feature type="region of interest" description="Disordered" evidence="1">
    <location>
        <begin position="117"/>
        <end position="148"/>
    </location>
</feature>
<dbReference type="AlphaFoldDB" id="A0A8D8BIZ0"/>
<reference evidence="2" key="1">
    <citation type="submission" date="2021-05" db="EMBL/GenBank/DDBJ databases">
        <authorList>
            <person name="Alioto T."/>
            <person name="Alioto T."/>
            <person name="Gomez Garrido J."/>
        </authorList>
    </citation>
    <scope>NUCLEOTIDE SEQUENCE</scope>
</reference>
<evidence type="ECO:0000256" key="1">
    <source>
        <dbReference type="SAM" id="MobiDB-lite"/>
    </source>
</evidence>
<dbReference type="EMBL" id="HBUE01078012">
    <property type="protein sequence ID" value="CAG6476192.1"/>
    <property type="molecule type" value="Transcribed_RNA"/>
</dbReference>
<name>A0A8D8BIZ0_CULPI</name>
<accession>A0A8D8BIZ0</accession>
<organism evidence="2">
    <name type="scientific">Culex pipiens</name>
    <name type="common">House mosquito</name>
    <dbReference type="NCBI Taxonomy" id="7175"/>
    <lineage>
        <taxon>Eukaryota</taxon>
        <taxon>Metazoa</taxon>
        <taxon>Ecdysozoa</taxon>
        <taxon>Arthropoda</taxon>
        <taxon>Hexapoda</taxon>
        <taxon>Insecta</taxon>
        <taxon>Pterygota</taxon>
        <taxon>Neoptera</taxon>
        <taxon>Endopterygota</taxon>
        <taxon>Diptera</taxon>
        <taxon>Nematocera</taxon>
        <taxon>Culicoidea</taxon>
        <taxon>Culicidae</taxon>
        <taxon>Culicinae</taxon>
        <taxon>Culicini</taxon>
        <taxon>Culex</taxon>
        <taxon>Culex</taxon>
    </lineage>
</organism>
<evidence type="ECO:0000313" key="2">
    <source>
        <dbReference type="EMBL" id="CAG6476198.1"/>
    </source>
</evidence>
<dbReference type="EMBL" id="HBUE01078014">
    <property type="protein sequence ID" value="CAG6476198.1"/>
    <property type="molecule type" value="Transcribed_RNA"/>
</dbReference>
<sequence length="250" mass="29029">MFLCTIRTVEASRLCSLVLALTPRKLNQTARTKLRAKKRNVLDLFHLFERMRKKRAKIPRHFRRTRDQQRPLQRLPQRQQRDVHDRHRRNQSPPVGYRSFPIRTWTLMPAIASERDRLVTSSSAKFHKRSRSSTSSRSASRPSSPRECCSTRQTLVIPTLSRCTCVMARCSTRSTVDRARQTSARNVVTTTTNGTRCSSRATTTRVNLWSTARMKCTENPLEIPEPCRFRHRSSSVEFPVGSTTKMWRSI</sequence>